<dbReference type="PROSITE" id="PS00211">
    <property type="entry name" value="ABC_TRANSPORTER_1"/>
    <property type="match status" value="1"/>
</dbReference>
<keyword evidence="3 5" id="KW-0067">ATP-binding</keyword>
<dbReference type="InterPro" id="IPR027417">
    <property type="entry name" value="P-loop_NTPase"/>
</dbReference>
<dbReference type="InterPro" id="IPR017911">
    <property type="entry name" value="MacB-like_ATP-bd"/>
</dbReference>
<evidence type="ECO:0000313" key="5">
    <source>
        <dbReference type="EMBL" id="GAA6500093.1"/>
    </source>
</evidence>
<reference evidence="5 6" key="1">
    <citation type="submission" date="2024-04" db="EMBL/GenBank/DDBJ databases">
        <title>Defined microbial consortia suppress multidrug-resistant proinflammatory Enterobacteriaceae via ecological control.</title>
        <authorList>
            <person name="Furuichi M."/>
            <person name="Kawaguchi T."/>
            <person name="Pust M."/>
            <person name="Yasuma K."/>
            <person name="Plichta D."/>
            <person name="Hasegawa N."/>
            <person name="Ohya T."/>
            <person name="Bhattarai S."/>
            <person name="Sasajima S."/>
            <person name="Aoto Y."/>
            <person name="Tuganbaev T."/>
            <person name="Yaginuma M."/>
            <person name="Ueda M."/>
            <person name="Okahashi N."/>
            <person name="Amafuji K."/>
            <person name="Kiridooshi Y."/>
            <person name="Sugita K."/>
            <person name="Strazar M."/>
            <person name="Skelly A."/>
            <person name="Suda W."/>
            <person name="Hattori M."/>
            <person name="Nakamoto N."/>
            <person name="Caballero S."/>
            <person name="Norman J."/>
            <person name="Olle B."/>
            <person name="Tanoue T."/>
            <person name="Arita M."/>
            <person name="Bucci V."/>
            <person name="Atarashi K."/>
            <person name="Xavier R."/>
            <person name="Honda K."/>
        </authorList>
    </citation>
    <scope>NUCLEOTIDE SEQUENCE [LARGE SCALE GENOMIC DNA]</scope>
    <source>
        <strain evidence="6">k34-0107-D12</strain>
    </source>
</reference>
<evidence type="ECO:0000256" key="2">
    <source>
        <dbReference type="ARBA" id="ARBA00022741"/>
    </source>
</evidence>
<proteinExistence type="predicted"/>
<sequence>MNNILTGGYNMKHTVSETAIEGRHLIKEFPMGNAVTKVLRDISLQVTRGEFVSIMGPSGSGKSTLLYILGGLDTPTSGHVYLNGTDISGFDDEKMSRIRRRKIGFVFQFYNLIPNLNVEENIMLPLLLDGQKTANHQEQLSRILEVTGLTDRRRHTPRELSGGQQQRVAIARALIGNPEILFADEPTGNLDSKTGAEIMDLLRDINRRSGQTILMVTHSPEAAKSSSRIITVQDGILV</sequence>
<evidence type="ECO:0000256" key="3">
    <source>
        <dbReference type="ARBA" id="ARBA00022840"/>
    </source>
</evidence>
<keyword evidence="2" id="KW-0547">Nucleotide-binding</keyword>
<protein>
    <submittedName>
        <fullName evidence="5">ABC transporter ATP-binding protein</fullName>
    </submittedName>
</protein>
<organism evidence="5 6">
    <name type="scientific">Blautia parvula</name>
    <dbReference type="NCBI Taxonomy" id="2877527"/>
    <lineage>
        <taxon>Bacteria</taxon>
        <taxon>Bacillati</taxon>
        <taxon>Bacillota</taxon>
        <taxon>Clostridia</taxon>
        <taxon>Lachnospirales</taxon>
        <taxon>Lachnospiraceae</taxon>
        <taxon>Blautia</taxon>
    </lineage>
</organism>
<dbReference type="Gene3D" id="3.40.50.300">
    <property type="entry name" value="P-loop containing nucleotide triphosphate hydrolases"/>
    <property type="match status" value="1"/>
</dbReference>
<dbReference type="InterPro" id="IPR015854">
    <property type="entry name" value="ABC_transpr_LolD-like"/>
</dbReference>
<dbReference type="CDD" id="cd03255">
    <property type="entry name" value="ABC_MJ0796_LolCDE_FtsE"/>
    <property type="match status" value="1"/>
</dbReference>
<feature type="domain" description="ABC transporter" evidence="4">
    <location>
        <begin position="20"/>
        <end position="238"/>
    </location>
</feature>
<dbReference type="Pfam" id="PF00005">
    <property type="entry name" value="ABC_tran"/>
    <property type="match status" value="1"/>
</dbReference>
<dbReference type="EMBL" id="BAABZQ010000001">
    <property type="protein sequence ID" value="GAA6500093.1"/>
    <property type="molecule type" value="Genomic_DNA"/>
</dbReference>
<name>A0ABQ0BU71_9FIRM</name>
<keyword evidence="6" id="KW-1185">Reference proteome</keyword>
<evidence type="ECO:0000256" key="1">
    <source>
        <dbReference type="ARBA" id="ARBA00022448"/>
    </source>
</evidence>
<dbReference type="PANTHER" id="PTHR24220:SF86">
    <property type="entry name" value="ABC TRANSPORTER ABCH.1"/>
    <property type="match status" value="1"/>
</dbReference>
<dbReference type="GO" id="GO:0005524">
    <property type="term" value="F:ATP binding"/>
    <property type="evidence" value="ECO:0007669"/>
    <property type="project" value="UniProtKB-KW"/>
</dbReference>
<dbReference type="PROSITE" id="PS50893">
    <property type="entry name" value="ABC_TRANSPORTER_2"/>
    <property type="match status" value="1"/>
</dbReference>
<comment type="caution">
    <text evidence="5">The sequence shown here is derived from an EMBL/GenBank/DDBJ whole genome shotgun (WGS) entry which is preliminary data.</text>
</comment>
<dbReference type="SMART" id="SM00382">
    <property type="entry name" value="AAA"/>
    <property type="match status" value="1"/>
</dbReference>
<dbReference type="Proteomes" id="UP001600941">
    <property type="component" value="Unassembled WGS sequence"/>
</dbReference>
<dbReference type="InterPro" id="IPR003593">
    <property type="entry name" value="AAA+_ATPase"/>
</dbReference>
<dbReference type="PANTHER" id="PTHR24220">
    <property type="entry name" value="IMPORT ATP-BINDING PROTEIN"/>
    <property type="match status" value="1"/>
</dbReference>
<gene>
    <name evidence="5" type="ORF">K340107D12_29090</name>
</gene>
<dbReference type="SUPFAM" id="SSF52540">
    <property type="entry name" value="P-loop containing nucleoside triphosphate hydrolases"/>
    <property type="match status" value="1"/>
</dbReference>
<keyword evidence="1" id="KW-0813">Transport</keyword>
<dbReference type="InterPro" id="IPR003439">
    <property type="entry name" value="ABC_transporter-like_ATP-bd"/>
</dbReference>
<accession>A0ABQ0BU71</accession>
<evidence type="ECO:0000313" key="6">
    <source>
        <dbReference type="Proteomes" id="UP001600941"/>
    </source>
</evidence>
<evidence type="ECO:0000259" key="4">
    <source>
        <dbReference type="PROSITE" id="PS50893"/>
    </source>
</evidence>
<dbReference type="InterPro" id="IPR017871">
    <property type="entry name" value="ABC_transporter-like_CS"/>
</dbReference>